<evidence type="ECO:0000256" key="2">
    <source>
        <dbReference type="ARBA" id="ARBA00013786"/>
    </source>
</evidence>
<organism evidence="7 8">
    <name type="scientific">Jaculus jaculus</name>
    <name type="common">Lesser Egyptian jerboa</name>
    <dbReference type="NCBI Taxonomy" id="51337"/>
    <lineage>
        <taxon>Eukaryota</taxon>
        <taxon>Metazoa</taxon>
        <taxon>Chordata</taxon>
        <taxon>Craniata</taxon>
        <taxon>Vertebrata</taxon>
        <taxon>Euteleostomi</taxon>
        <taxon>Mammalia</taxon>
        <taxon>Eutheria</taxon>
        <taxon>Euarchontoglires</taxon>
        <taxon>Glires</taxon>
        <taxon>Rodentia</taxon>
        <taxon>Myomorpha</taxon>
        <taxon>Dipodoidea</taxon>
        <taxon>Dipodidae</taxon>
        <taxon>Dipodinae</taxon>
        <taxon>Jaculus</taxon>
    </lineage>
</organism>
<keyword evidence="3 4" id="KW-0175">Coiled coil</keyword>
<feature type="compositionally biased region" description="Basic residues" evidence="5">
    <location>
        <begin position="670"/>
        <end position="679"/>
    </location>
</feature>
<dbReference type="GO" id="GO:0140713">
    <property type="term" value="F:histone chaperone activity"/>
    <property type="evidence" value="ECO:0007669"/>
    <property type="project" value="Ensembl"/>
</dbReference>
<dbReference type="SMART" id="SM00784">
    <property type="entry name" value="SPT2"/>
    <property type="match status" value="1"/>
</dbReference>
<feature type="region of interest" description="Disordered" evidence="5">
    <location>
        <begin position="566"/>
        <end position="607"/>
    </location>
</feature>
<feature type="compositionally biased region" description="Basic and acidic residues" evidence="5">
    <location>
        <begin position="638"/>
        <end position="649"/>
    </location>
</feature>
<feature type="region of interest" description="Disordered" evidence="5">
    <location>
        <begin position="79"/>
        <end position="166"/>
    </location>
</feature>
<evidence type="ECO:0000313" key="7">
    <source>
        <dbReference type="Ensembl" id="ENSJJAP00000003022.1"/>
    </source>
</evidence>
<sequence>MDFREILLMASKGQGVNNVPKRYSLAVGPPKKDPKVKGVPSAAVQAFLRRKEEELRRKALEEKRRKEELVKKRIELKHDKKARAMAKRTKDNFHGYNGIPVEEKSKKRQAVESRLSQGRDQECEVEDEDEFLECGQAELEQEYEEEQEPPKVESKPKVPLRSAPPPMNFTDLLRLAEKKQFEPVEIKVVKKSEERPMTAEELREREFLERKHSKKKPETDAKLPPAVSKKAPSQKESVSTKLSKGPGDKHLSSKAVPFSHADKKPRGSTANEKRSALTSSRPLPGEKVRAASGSGFQPRLLEGRDRATFNGATKPHSTTCSPSVPKTSAGGTQKFATERKAKKPLSSHPSHSKPEPVVTSHSKVKNPGIRQPGSNSSSIPGRLSTGTARPTVSSGPVPKCQNSSSSGPERSVSGIRKPASDSHLSRRTVSGTNGPGRLASGSSGPGRPVSGPSGSGRLVGSSGGPGRPVSSPRDLQRPMSGSGLGHSVSGHGRSISGSIPAGRTAASGPGRPVSSLGPGRAVSSPGPPAKPKCTVVSETVSSKNIISRSSNGQVNGMRPILTSYRSVQGPQRLPFSGGIKRPYELEDDDESDSEMDDFIEDEGEPQEEISKHIREIFGYDRKKYKDESDYALRYMESSWKEQQKEEAKSLRLGMQEDLEEMRREEEEMKRRKAKKLRKH</sequence>
<evidence type="ECO:0000256" key="4">
    <source>
        <dbReference type="SAM" id="Coils"/>
    </source>
</evidence>
<dbReference type="GO" id="GO:0006360">
    <property type="term" value="P:transcription by RNA polymerase I"/>
    <property type="evidence" value="ECO:0007669"/>
    <property type="project" value="TreeGrafter"/>
</dbReference>
<feature type="compositionally biased region" description="Low complexity" evidence="5">
    <location>
        <begin position="440"/>
        <end position="460"/>
    </location>
</feature>
<evidence type="ECO:0000256" key="5">
    <source>
        <dbReference type="SAM" id="MobiDB-lite"/>
    </source>
</evidence>
<feature type="compositionally biased region" description="Basic and acidic residues" evidence="5">
    <location>
        <begin position="260"/>
        <end position="275"/>
    </location>
</feature>
<evidence type="ECO:0000313" key="8">
    <source>
        <dbReference type="Proteomes" id="UP000694385"/>
    </source>
</evidence>
<feature type="compositionally biased region" description="Basic and acidic residues" evidence="5">
    <location>
        <begin position="101"/>
        <end position="122"/>
    </location>
</feature>
<proteinExistence type="inferred from homology"/>
<dbReference type="PANTHER" id="PTHR22691">
    <property type="entry name" value="YEAST SPT2-RELATED"/>
    <property type="match status" value="1"/>
</dbReference>
<evidence type="ECO:0000256" key="3">
    <source>
        <dbReference type="ARBA" id="ARBA00023054"/>
    </source>
</evidence>
<evidence type="ECO:0000259" key="6">
    <source>
        <dbReference type="Pfam" id="PF22878"/>
    </source>
</evidence>
<dbReference type="GeneTree" id="ENSGT00940000154133"/>
<keyword evidence="8" id="KW-1185">Reference proteome</keyword>
<evidence type="ECO:0000256" key="1">
    <source>
        <dbReference type="ARBA" id="ARBA00006461"/>
    </source>
</evidence>
<feature type="compositionally biased region" description="Polar residues" evidence="5">
    <location>
        <begin position="315"/>
        <end position="335"/>
    </location>
</feature>
<reference evidence="7" key="1">
    <citation type="submission" date="2025-08" db="UniProtKB">
        <authorList>
            <consortium name="Ensembl"/>
        </authorList>
    </citation>
    <scope>IDENTIFICATION</scope>
</reference>
<feature type="coiled-coil region" evidence="4">
    <location>
        <begin position="48"/>
        <end position="77"/>
    </location>
</feature>
<feature type="compositionally biased region" description="Polar residues" evidence="5">
    <location>
        <begin position="372"/>
        <end position="394"/>
    </location>
</feature>
<feature type="compositionally biased region" description="Acidic residues" evidence="5">
    <location>
        <begin position="585"/>
        <end position="607"/>
    </location>
</feature>
<reference evidence="7" key="2">
    <citation type="submission" date="2025-09" db="UniProtKB">
        <authorList>
            <consortium name="Ensembl"/>
        </authorList>
    </citation>
    <scope>IDENTIFICATION</scope>
</reference>
<name>A0A8C5K3L2_JACJA</name>
<feature type="compositionally biased region" description="Basic and acidic residues" evidence="5">
    <location>
        <begin position="660"/>
        <end position="669"/>
    </location>
</feature>
<dbReference type="CTD" id="144108"/>
<feature type="compositionally biased region" description="Low complexity" evidence="5">
    <location>
        <begin position="485"/>
        <end position="494"/>
    </location>
</feature>
<dbReference type="RefSeq" id="XP_004650861.1">
    <property type="nucleotide sequence ID" value="XM_004650804.2"/>
</dbReference>
<dbReference type="GO" id="GO:0005730">
    <property type="term" value="C:nucleolus"/>
    <property type="evidence" value="ECO:0007669"/>
    <property type="project" value="Ensembl"/>
</dbReference>
<feature type="compositionally biased region" description="Low complexity" evidence="5">
    <location>
        <begin position="403"/>
        <end position="413"/>
    </location>
</feature>
<dbReference type="GO" id="GO:0042393">
    <property type="term" value="F:histone binding"/>
    <property type="evidence" value="ECO:0007669"/>
    <property type="project" value="Ensembl"/>
</dbReference>
<dbReference type="GO" id="GO:0005654">
    <property type="term" value="C:nucleoplasm"/>
    <property type="evidence" value="ECO:0007669"/>
    <property type="project" value="Ensembl"/>
</dbReference>
<feature type="region of interest" description="Disordered" evidence="5">
    <location>
        <begin position="638"/>
        <end position="679"/>
    </location>
</feature>
<accession>A0A8C5K3L2</accession>
<comment type="similarity">
    <text evidence="1">Belongs to the SPT2 family.</text>
</comment>
<feature type="compositionally biased region" description="Acidic residues" evidence="5">
    <location>
        <begin position="123"/>
        <end position="132"/>
    </location>
</feature>
<dbReference type="GO" id="GO:0003677">
    <property type="term" value="F:DNA binding"/>
    <property type="evidence" value="ECO:0007669"/>
    <property type="project" value="Ensembl"/>
</dbReference>
<dbReference type="Pfam" id="PF22878">
    <property type="entry name" value="SPT2_N"/>
    <property type="match status" value="1"/>
</dbReference>
<dbReference type="PANTHER" id="PTHR22691:SF8">
    <property type="entry name" value="PROTEIN SPT2 HOMOLOG"/>
    <property type="match status" value="1"/>
</dbReference>
<dbReference type="Proteomes" id="UP000694385">
    <property type="component" value="Unassembled WGS sequence"/>
</dbReference>
<dbReference type="Pfam" id="PF08243">
    <property type="entry name" value="SPT2"/>
    <property type="match status" value="1"/>
</dbReference>
<dbReference type="AlphaFoldDB" id="A0A8C5K3L2"/>
<dbReference type="GO" id="GO:0006334">
    <property type="term" value="P:nucleosome assembly"/>
    <property type="evidence" value="ECO:0007669"/>
    <property type="project" value="Ensembl"/>
</dbReference>
<feature type="domain" description="SPT2 homolog N-terminal" evidence="6">
    <location>
        <begin position="1"/>
        <end position="90"/>
    </location>
</feature>
<dbReference type="GO" id="GO:0006355">
    <property type="term" value="P:regulation of DNA-templated transcription"/>
    <property type="evidence" value="ECO:0007669"/>
    <property type="project" value="Ensembl"/>
</dbReference>
<dbReference type="InterPro" id="IPR013256">
    <property type="entry name" value="Chromatin_SPT2"/>
</dbReference>
<protein>
    <recommendedName>
        <fullName evidence="2">Protein SPT2 homolog</fullName>
    </recommendedName>
</protein>
<dbReference type="GeneID" id="101603257"/>
<feature type="region of interest" description="Disordered" evidence="5">
    <location>
        <begin position="188"/>
        <end position="534"/>
    </location>
</feature>
<gene>
    <name evidence="7" type="primary">Spty2d1</name>
</gene>
<dbReference type="OMA" id="YRDKEHE"/>
<dbReference type="GO" id="GO:0031507">
    <property type="term" value="P:heterochromatin formation"/>
    <property type="evidence" value="ECO:0007669"/>
    <property type="project" value="Ensembl"/>
</dbReference>
<dbReference type="InterPro" id="IPR054552">
    <property type="entry name" value="SPT2_N"/>
</dbReference>
<dbReference type="OrthoDB" id="6259853at2759"/>
<feature type="compositionally biased region" description="Basic and acidic residues" evidence="5">
    <location>
        <begin position="188"/>
        <end position="221"/>
    </location>
</feature>
<dbReference type="Ensembl" id="ENSJJAT00000006440.1">
    <property type="protein sequence ID" value="ENSJJAP00000003022.1"/>
    <property type="gene ID" value="ENSJJAG00000005658.1"/>
</dbReference>